<keyword evidence="2" id="KW-0472">Membrane</keyword>
<feature type="compositionally biased region" description="Low complexity" evidence="1">
    <location>
        <begin position="355"/>
        <end position="368"/>
    </location>
</feature>
<feature type="compositionally biased region" description="Low complexity" evidence="1">
    <location>
        <begin position="308"/>
        <end position="317"/>
    </location>
</feature>
<dbReference type="AlphaFoldDB" id="A0A0J8UEV4"/>
<proteinExistence type="predicted"/>
<accession>A0A0J8UEV4</accession>
<feature type="compositionally biased region" description="Polar residues" evidence="1">
    <location>
        <begin position="8"/>
        <end position="29"/>
    </location>
</feature>
<protein>
    <recommendedName>
        <fullName evidence="5">Peroxin 26</fullName>
    </recommendedName>
</protein>
<organism evidence="3 4">
    <name type="scientific">Coccidioides immitis H538.4</name>
    <dbReference type="NCBI Taxonomy" id="396776"/>
    <lineage>
        <taxon>Eukaryota</taxon>
        <taxon>Fungi</taxon>
        <taxon>Dikarya</taxon>
        <taxon>Ascomycota</taxon>
        <taxon>Pezizomycotina</taxon>
        <taxon>Eurotiomycetes</taxon>
        <taxon>Eurotiomycetidae</taxon>
        <taxon>Onygenales</taxon>
        <taxon>Onygenaceae</taxon>
        <taxon>Coccidioides</taxon>
    </lineage>
</organism>
<dbReference type="STRING" id="396776.A0A0J8UEV4"/>
<feature type="region of interest" description="Disordered" evidence="1">
    <location>
        <begin position="268"/>
        <end position="382"/>
    </location>
</feature>
<sequence length="486" mass="54360">MSDDGTPSPAQSQLLSTSAPSQSRSFNKQLQQTYKQASQLFLTRRLQESLSVIEPLVTPSPSNESHQQQTNGNGVAVAPVASASSNLKIKVWNLYITLLSSIVNLGPEEGKRQIGQKEWKTLASKVRDGEIWDTVVQVGYNGREGSVDADVVYNLATLLLTHSPTQTLNQVRLENYLASYGVPDLDIAAHIQNHSPTRRKQRIASSRGADTPKDLTIRVRLLELFTLHVLPRNGEWEYAREFINLSEVLDDERKETFLQTLDGLQEAKERDAERAAELQKEKEEELERLRKQQEEEEEARKILEEQQQRAAEAAAAAKSAPESSTNGHRRVSSEVDYGIERSNPNGSLKTTRGTKSSIKSSSRSPEPSKQVKKSNKPKPGALRQVRHLGNLLIAFVKRMAKSMSSSPMFFLRAILLIMGVIMALGRPDIRERIRRLTGVGWQKVRGTVGMGVKSMVPKDLAICLKVSTEGVSRIYVRRAECRWDRS</sequence>
<feature type="compositionally biased region" description="Basic and acidic residues" evidence="1">
    <location>
        <begin position="268"/>
        <end position="307"/>
    </location>
</feature>
<evidence type="ECO:0000256" key="2">
    <source>
        <dbReference type="SAM" id="Phobius"/>
    </source>
</evidence>
<dbReference type="OrthoDB" id="3981028at2759"/>
<keyword evidence="2" id="KW-1133">Transmembrane helix</keyword>
<dbReference type="VEuPathDB" id="FungiDB:CIHG_03381"/>
<reference evidence="4" key="1">
    <citation type="journal article" date="2010" name="Genome Res.">
        <title>Population genomic sequencing of Coccidioides fungi reveals recent hybridization and transposon control.</title>
        <authorList>
            <person name="Neafsey D.E."/>
            <person name="Barker B.M."/>
            <person name="Sharpton T.J."/>
            <person name="Stajich J.E."/>
            <person name="Park D.J."/>
            <person name="Whiston E."/>
            <person name="Hung C.-Y."/>
            <person name="McMahan C."/>
            <person name="White J."/>
            <person name="Sykes S."/>
            <person name="Heiman D."/>
            <person name="Young S."/>
            <person name="Zeng Q."/>
            <person name="Abouelleil A."/>
            <person name="Aftuck L."/>
            <person name="Bessette D."/>
            <person name="Brown A."/>
            <person name="FitzGerald M."/>
            <person name="Lui A."/>
            <person name="Macdonald J.P."/>
            <person name="Priest M."/>
            <person name="Orbach M.J."/>
            <person name="Galgiani J.N."/>
            <person name="Kirkland T.N."/>
            <person name="Cole G.T."/>
            <person name="Birren B.W."/>
            <person name="Henn M.R."/>
            <person name="Taylor J.W."/>
            <person name="Rounsley S.D."/>
        </authorList>
    </citation>
    <scope>NUCLEOTIDE SEQUENCE [LARGE SCALE GENOMIC DNA]</scope>
    <source>
        <strain evidence="4">H538.4</strain>
    </source>
</reference>
<evidence type="ECO:0000313" key="3">
    <source>
        <dbReference type="EMBL" id="KMU85853.1"/>
    </source>
</evidence>
<gene>
    <name evidence="3" type="ORF">CIHG_03381</name>
</gene>
<feature type="compositionally biased region" description="Polar residues" evidence="1">
    <location>
        <begin position="342"/>
        <end position="354"/>
    </location>
</feature>
<evidence type="ECO:0000256" key="1">
    <source>
        <dbReference type="SAM" id="MobiDB-lite"/>
    </source>
</evidence>
<dbReference type="Proteomes" id="UP000054563">
    <property type="component" value="Unassembled WGS sequence"/>
</dbReference>
<feature type="transmembrane region" description="Helical" evidence="2">
    <location>
        <begin position="408"/>
        <end position="425"/>
    </location>
</feature>
<dbReference type="eggNOG" id="ENOG502S0P1">
    <property type="taxonomic scope" value="Eukaryota"/>
</dbReference>
<dbReference type="EMBL" id="DS016990">
    <property type="protein sequence ID" value="KMU85853.1"/>
    <property type="molecule type" value="Genomic_DNA"/>
</dbReference>
<evidence type="ECO:0008006" key="5">
    <source>
        <dbReference type="Google" id="ProtNLM"/>
    </source>
</evidence>
<feature type="region of interest" description="Disordered" evidence="1">
    <location>
        <begin position="1"/>
        <end position="29"/>
    </location>
</feature>
<keyword evidence="2" id="KW-0812">Transmembrane</keyword>
<evidence type="ECO:0000313" key="4">
    <source>
        <dbReference type="Proteomes" id="UP000054563"/>
    </source>
</evidence>
<name>A0A0J8UEV4_COCIT</name>